<feature type="region of interest" description="Disordered" evidence="2">
    <location>
        <begin position="551"/>
        <end position="585"/>
    </location>
</feature>
<feature type="compositionally biased region" description="Basic and acidic residues" evidence="2">
    <location>
        <begin position="857"/>
        <end position="870"/>
    </location>
</feature>
<dbReference type="Pfam" id="PF00498">
    <property type="entry name" value="FHA"/>
    <property type="match status" value="1"/>
</dbReference>
<dbReference type="InterPro" id="IPR050923">
    <property type="entry name" value="Cell_Proc_Reg/RNA_Proc"/>
</dbReference>
<feature type="region of interest" description="Disordered" evidence="2">
    <location>
        <begin position="840"/>
        <end position="876"/>
    </location>
</feature>
<feature type="region of interest" description="Disordered" evidence="2">
    <location>
        <begin position="643"/>
        <end position="750"/>
    </location>
</feature>
<dbReference type="InterPro" id="IPR008984">
    <property type="entry name" value="SMAD_FHA_dom_sf"/>
</dbReference>
<name>A0ABP1FUQ7_9CHLO</name>
<comment type="caution">
    <text evidence="4">The sequence shown here is derived from an EMBL/GenBank/DDBJ whole genome shotgun (WGS) entry which is preliminary data.</text>
</comment>
<feature type="compositionally biased region" description="Low complexity" evidence="2">
    <location>
        <begin position="708"/>
        <end position="725"/>
    </location>
</feature>
<feature type="region of interest" description="Disordered" evidence="2">
    <location>
        <begin position="1"/>
        <end position="121"/>
    </location>
</feature>
<protein>
    <submittedName>
        <fullName evidence="4">G4194 protein</fullName>
    </submittedName>
</protein>
<feature type="domain" description="FHA" evidence="3">
    <location>
        <begin position="234"/>
        <end position="285"/>
    </location>
</feature>
<feature type="compositionally biased region" description="Low complexity" evidence="2">
    <location>
        <begin position="815"/>
        <end position="824"/>
    </location>
</feature>
<dbReference type="PROSITE" id="PS50006">
    <property type="entry name" value="FHA_DOMAIN"/>
    <property type="match status" value="1"/>
</dbReference>
<feature type="compositionally biased region" description="Acidic residues" evidence="2">
    <location>
        <begin position="492"/>
        <end position="506"/>
    </location>
</feature>
<organism evidence="4 5">
    <name type="scientific">Coccomyxa viridis</name>
    <dbReference type="NCBI Taxonomy" id="1274662"/>
    <lineage>
        <taxon>Eukaryota</taxon>
        <taxon>Viridiplantae</taxon>
        <taxon>Chlorophyta</taxon>
        <taxon>core chlorophytes</taxon>
        <taxon>Trebouxiophyceae</taxon>
        <taxon>Trebouxiophyceae incertae sedis</taxon>
        <taxon>Coccomyxaceae</taxon>
        <taxon>Coccomyxa</taxon>
    </lineage>
</organism>
<keyword evidence="5" id="KW-1185">Reference proteome</keyword>
<dbReference type="PANTHER" id="PTHR23308">
    <property type="entry name" value="NUCLEAR INHIBITOR OF PROTEIN PHOSPHATASE-1"/>
    <property type="match status" value="1"/>
</dbReference>
<evidence type="ECO:0000313" key="4">
    <source>
        <dbReference type="EMBL" id="CAL5221923.1"/>
    </source>
</evidence>
<feature type="compositionally biased region" description="Basic and acidic residues" evidence="2">
    <location>
        <begin position="800"/>
        <end position="812"/>
    </location>
</feature>
<evidence type="ECO:0000313" key="5">
    <source>
        <dbReference type="Proteomes" id="UP001497392"/>
    </source>
</evidence>
<feature type="compositionally biased region" description="Low complexity" evidence="2">
    <location>
        <begin position="561"/>
        <end position="576"/>
    </location>
</feature>
<evidence type="ECO:0000259" key="3">
    <source>
        <dbReference type="PROSITE" id="PS50006"/>
    </source>
</evidence>
<dbReference type="Gene3D" id="2.60.200.20">
    <property type="match status" value="1"/>
</dbReference>
<feature type="compositionally biased region" description="Basic and acidic residues" evidence="2">
    <location>
        <begin position="522"/>
        <end position="532"/>
    </location>
</feature>
<dbReference type="SMART" id="SM00240">
    <property type="entry name" value="FHA"/>
    <property type="match status" value="1"/>
</dbReference>
<evidence type="ECO:0000256" key="2">
    <source>
        <dbReference type="SAM" id="MobiDB-lite"/>
    </source>
</evidence>
<feature type="compositionally biased region" description="Basic and acidic residues" evidence="2">
    <location>
        <begin position="1"/>
        <end position="15"/>
    </location>
</feature>
<gene>
    <name evidence="4" type="primary">g4194</name>
    <name evidence="4" type="ORF">VP750_LOCUS3582</name>
</gene>
<keyword evidence="1" id="KW-0175">Coiled coil</keyword>
<feature type="region of interest" description="Disordered" evidence="2">
    <location>
        <begin position="165"/>
        <end position="191"/>
    </location>
</feature>
<feature type="region of interest" description="Disordered" evidence="2">
    <location>
        <begin position="467"/>
        <end position="532"/>
    </location>
</feature>
<accession>A0ABP1FUQ7</accession>
<dbReference type="SUPFAM" id="SSF49879">
    <property type="entry name" value="SMAD/FHA domain"/>
    <property type="match status" value="1"/>
</dbReference>
<feature type="coiled-coil region" evidence="1">
    <location>
        <begin position="602"/>
        <end position="629"/>
    </location>
</feature>
<dbReference type="InterPro" id="IPR000253">
    <property type="entry name" value="FHA_dom"/>
</dbReference>
<proteinExistence type="predicted"/>
<dbReference type="Proteomes" id="UP001497392">
    <property type="component" value="Unassembled WGS sequence"/>
</dbReference>
<sequence length="876" mass="94079">MESNKKASDEVKGAEEQPVQPNGSSSAPAKPAFRIPDLPKKKAMAPPPPRFSAPPQQKNTASPGQASAAGSTSEAVQAKPHATSEAPAEPSVDSPKNVEGDLNAPHQPPFATKGLPQPATRPVDKARLAGIAAAAAAASHVTPAQREKAVADAAAAAYAAKQAEEEKAKSAPAAASSDTGPPREASTYAPPDWAGPPTGYLLFRLIDLLLDYKLEVMKNGQIMETRDVSSRDSFTFGRTPGSDFVLEHPSASRLHAVLQYRGADGQAFLYDAGSAHGTFLNKKQIAPKTHVPVRVGDMFKFGRSTRMYILGGPAELMPEEGLTKKQMLTMKALEAKEARREREAQVAKVQMEAALHKGVSWGMAGDDQEPEEEDEAAALSVDWRAYSQTHTLTDKQQKLAEKIRKRENRVGALQKEVEKIRAKQKAMEELTQGQAMTLVRNEQVIDRSMEEAEDLEEMLNESIADSLRGAKQKAAGQGNEKKKKKRKKRDLEEEEAEGASSGEDEFYDRTMETKKKRSKAAAHVEDAASLYGRKEALLEERRKLEAAIQKELKGKGAATESTAGPAASQAAAASTSKIGEGSAAAADVQEDALDAFMSDVQHQIEEDKVTTLQKEVADINKQIIEAERMLKFADPDGYYREGTHAAEMAKTKGIRALEIEKQRREAEAKQRREQQGRKQQEAAFVPEVEEEEDRQDQQMAGLKPEATQPGAELQQQQQQGSAPLQGMASTDREALVASTSGTTVTEGDGVPAAGSLEAVAVAPVALKPVAQDNPHRLAAEDSQQGGLQLMKKPGQLLTRDQLKAQKAAEAKKAKANGAASAGGVHSASGLLADLALLQGTDNDGHLADDGAGTEQWKPPEDQKGDGRTKLNDLLGY</sequence>
<feature type="region of interest" description="Disordered" evidence="2">
    <location>
        <begin position="770"/>
        <end position="824"/>
    </location>
</feature>
<reference evidence="4 5" key="1">
    <citation type="submission" date="2024-06" db="EMBL/GenBank/DDBJ databases">
        <authorList>
            <person name="Kraege A."/>
            <person name="Thomma B."/>
        </authorList>
    </citation>
    <scope>NUCLEOTIDE SEQUENCE [LARGE SCALE GENOMIC DNA]</scope>
</reference>
<dbReference type="CDD" id="cd22677">
    <property type="entry name" value="FHA_Kanadaptin"/>
    <property type="match status" value="1"/>
</dbReference>
<evidence type="ECO:0000256" key="1">
    <source>
        <dbReference type="SAM" id="Coils"/>
    </source>
</evidence>
<feature type="compositionally biased region" description="Basic and acidic residues" evidence="2">
    <location>
        <begin position="643"/>
        <end position="680"/>
    </location>
</feature>
<feature type="compositionally biased region" description="Polar residues" evidence="2">
    <location>
        <begin position="56"/>
        <end position="75"/>
    </location>
</feature>
<dbReference type="EMBL" id="CAXHTA020000006">
    <property type="protein sequence ID" value="CAL5221923.1"/>
    <property type="molecule type" value="Genomic_DNA"/>
</dbReference>